<organism evidence="1 2">
    <name type="scientific">Flaviflexus equikiangi</name>
    <dbReference type="NCBI Taxonomy" id="2758573"/>
    <lineage>
        <taxon>Bacteria</taxon>
        <taxon>Bacillati</taxon>
        <taxon>Actinomycetota</taxon>
        <taxon>Actinomycetes</taxon>
        <taxon>Actinomycetales</taxon>
        <taxon>Actinomycetaceae</taxon>
        <taxon>Flaviflexus</taxon>
    </lineage>
</organism>
<evidence type="ECO:0000313" key="2">
    <source>
        <dbReference type="Proteomes" id="UP000705983"/>
    </source>
</evidence>
<sequence length="168" mass="17996">MLFRRRRAELPPVTDPAIDAHIHWLGMRGLVARDGLTREEWIAAAEDPSDPMSLADALTSGRPCAVPIGVTVTGTDLVRDVELLADGLGLPIDDVTLTDSTLLIRSGTTRSALDTSDPNVLSQVASLFVDAVHVLLVEGRTFAVVHGDVAEQAERALRQGEYTSPHAP</sequence>
<accession>A0ABS2TI34</accession>
<dbReference type="RefSeq" id="WP_187997070.1">
    <property type="nucleotide sequence ID" value="NZ_JACEXG010000006.1"/>
</dbReference>
<dbReference type="EMBL" id="JAFFJS010000006">
    <property type="protein sequence ID" value="MBM9434013.1"/>
    <property type="molecule type" value="Genomic_DNA"/>
</dbReference>
<comment type="caution">
    <text evidence="1">The sequence shown here is derived from an EMBL/GenBank/DDBJ whole genome shotgun (WGS) entry which is preliminary data.</text>
</comment>
<protein>
    <submittedName>
        <fullName evidence="1">Uncharacterized protein</fullName>
    </submittedName>
</protein>
<name>A0ABS2TI34_9ACTO</name>
<gene>
    <name evidence="1" type="ORF">JVW63_09935</name>
</gene>
<evidence type="ECO:0000313" key="1">
    <source>
        <dbReference type="EMBL" id="MBM9434013.1"/>
    </source>
</evidence>
<dbReference type="Proteomes" id="UP000705983">
    <property type="component" value="Unassembled WGS sequence"/>
</dbReference>
<proteinExistence type="predicted"/>
<reference evidence="2" key="1">
    <citation type="submission" date="2021-02" db="EMBL/GenBank/DDBJ databases">
        <title>Leucobacter sp. CX169.</title>
        <authorList>
            <person name="Cheng Y."/>
        </authorList>
    </citation>
    <scope>NUCLEOTIDE SEQUENCE [LARGE SCALE GENOMIC DNA]</scope>
    <source>
        <strain evidence="2">JY899</strain>
    </source>
</reference>
<keyword evidence="2" id="KW-1185">Reference proteome</keyword>